<feature type="transmembrane region" description="Helical" evidence="2">
    <location>
        <begin position="193"/>
        <end position="217"/>
    </location>
</feature>
<feature type="region of interest" description="Disordered" evidence="1">
    <location>
        <begin position="19"/>
        <end position="68"/>
    </location>
</feature>
<comment type="caution">
    <text evidence="3">The sequence shown here is derived from an EMBL/GenBank/DDBJ whole genome shotgun (WGS) entry which is preliminary data.</text>
</comment>
<gene>
    <name evidence="3" type="ORF">A2571_00590</name>
</gene>
<dbReference type="AlphaFoldDB" id="A0A1G2QE56"/>
<sequence length="432" mass="48786">MEENDIAKKREAAKLAMSAGRQPLNGFSGGPTITPASSLETENKIIDAENEINQKREEARKAMEGIERRKKREDEEKINLQSAARAQEIELIKKKRILIEQKLEQEKIAAQKTAQTNEAKEEETYREKVAESKVEIDRLKNDLEHITPFHSLNTDITDSHDEKIISQTALAIAEREQKLNKEQHIQKKATKNVILQGLAWVVAFVFVGSSLGVLYYVSNLNKKQQAGVDLNIHKSIIFVEQEKEIRIDGKTPSQIKATMVATGQTVAEHDSLTDIYFSRTKKVEEKVVSENLGAGDFLAVTNAAFSPDFTHFLNQEFVAGVYTKTLSEQSYIYLFKTRSFEHALDTLLQDDKNMTIALYDGLINEPTKKAIAMSTFKDEMINNIDSHVLRDAEGKIIMLYAFFDRTTLIFAQNEAAMQKVLTALARPTTSTK</sequence>
<keyword evidence="2" id="KW-1133">Transmembrane helix</keyword>
<organism evidence="3 4">
    <name type="scientific">Candidatus Vogelbacteria bacterium RIFOXYD1_FULL_44_32</name>
    <dbReference type="NCBI Taxonomy" id="1802438"/>
    <lineage>
        <taxon>Bacteria</taxon>
        <taxon>Candidatus Vogeliibacteriota</taxon>
    </lineage>
</organism>
<feature type="compositionally biased region" description="Basic and acidic residues" evidence="1">
    <location>
        <begin position="41"/>
        <end position="68"/>
    </location>
</feature>
<evidence type="ECO:0000313" key="4">
    <source>
        <dbReference type="Proteomes" id="UP000177043"/>
    </source>
</evidence>
<name>A0A1G2QE56_9BACT</name>
<keyword evidence="2" id="KW-0812">Transmembrane</keyword>
<proteinExistence type="predicted"/>
<evidence type="ECO:0000256" key="2">
    <source>
        <dbReference type="SAM" id="Phobius"/>
    </source>
</evidence>
<dbReference type="STRING" id="1802438.A2571_00590"/>
<evidence type="ECO:0000256" key="1">
    <source>
        <dbReference type="SAM" id="MobiDB-lite"/>
    </source>
</evidence>
<reference evidence="3 4" key="1">
    <citation type="journal article" date="2016" name="Nat. Commun.">
        <title>Thousands of microbial genomes shed light on interconnected biogeochemical processes in an aquifer system.</title>
        <authorList>
            <person name="Anantharaman K."/>
            <person name="Brown C.T."/>
            <person name="Hug L.A."/>
            <person name="Sharon I."/>
            <person name="Castelle C.J."/>
            <person name="Probst A.J."/>
            <person name="Thomas B.C."/>
            <person name="Singh A."/>
            <person name="Wilkins M.J."/>
            <person name="Karaoz U."/>
            <person name="Brodie E.L."/>
            <person name="Williams K.H."/>
            <person name="Hubbard S.S."/>
            <person name="Banfield J.F."/>
        </authorList>
    </citation>
    <scope>NUCLEOTIDE SEQUENCE [LARGE SCALE GENOMIC DNA]</scope>
</reference>
<keyword evidence="2" id="KW-0472">Membrane</keyword>
<evidence type="ECO:0000313" key="3">
    <source>
        <dbReference type="EMBL" id="OHA58866.1"/>
    </source>
</evidence>
<protein>
    <submittedName>
        <fullName evidence="3">Uncharacterized protein</fullName>
    </submittedName>
</protein>
<dbReference type="Proteomes" id="UP000177043">
    <property type="component" value="Unassembled WGS sequence"/>
</dbReference>
<accession>A0A1G2QE56</accession>
<dbReference type="EMBL" id="MHTJ01000002">
    <property type="protein sequence ID" value="OHA58866.1"/>
    <property type="molecule type" value="Genomic_DNA"/>
</dbReference>